<comment type="function">
    <text evidence="5">NDH-1 shuttles electrons from NADH, via FMN and iron-sulfur (Fe-S) centers, to quinones in the respiratory chain. The immediate electron acceptor for the enzyme in this species is believed to be a menaquinone. Couples the redox reaction to proton translocation (for every two electrons transferred, four hydrogen ions are translocated across the cytoplasmic membrane), and thus conserves the redox energy in a proton gradient.</text>
</comment>
<evidence type="ECO:0000256" key="4">
    <source>
        <dbReference type="ARBA" id="ARBA00023136"/>
    </source>
</evidence>
<reference evidence="8" key="1">
    <citation type="submission" date="2020-02" db="EMBL/GenBank/DDBJ databases">
        <authorList>
            <person name="Meier V. D."/>
        </authorList>
    </citation>
    <scope>NUCLEOTIDE SEQUENCE</scope>
    <source>
        <strain evidence="8">AVDCRST_MAG76</strain>
    </source>
</reference>
<protein>
    <recommendedName>
        <fullName evidence="5">NADH-quinone oxidoreductase subunit N</fullName>
        <ecNumber evidence="5">7.1.1.-</ecNumber>
    </recommendedName>
    <alternativeName>
        <fullName evidence="5">NADH dehydrogenase I subunit N</fullName>
    </alternativeName>
    <alternativeName>
        <fullName evidence="5">NDH-1 subunit N</fullName>
    </alternativeName>
</protein>
<gene>
    <name evidence="5" type="primary">nuoN</name>
    <name evidence="8" type="ORF">AVDCRST_MAG76-2903</name>
</gene>
<dbReference type="EMBL" id="CADCSZ010000174">
    <property type="protein sequence ID" value="CAA9262592.1"/>
    <property type="molecule type" value="Genomic_DNA"/>
</dbReference>
<dbReference type="GO" id="GO:0042773">
    <property type="term" value="P:ATP synthesis coupled electron transport"/>
    <property type="evidence" value="ECO:0007669"/>
    <property type="project" value="InterPro"/>
</dbReference>
<dbReference type="AlphaFoldDB" id="A0A6J4IUR7"/>
<evidence type="ECO:0000256" key="6">
    <source>
        <dbReference type="RuleBase" id="RU000320"/>
    </source>
</evidence>
<feature type="transmembrane region" description="Helical" evidence="5">
    <location>
        <begin position="296"/>
        <end position="315"/>
    </location>
</feature>
<keyword evidence="5" id="KW-0874">Quinone</keyword>
<dbReference type="Pfam" id="PF00361">
    <property type="entry name" value="Proton_antipo_M"/>
    <property type="match status" value="1"/>
</dbReference>
<dbReference type="GO" id="GO:0005886">
    <property type="term" value="C:plasma membrane"/>
    <property type="evidence" value="ECO:0007669"/>
    <property type="project" value="UniProtKB-SubCell"/>
</dbReference>
<evidence type="ECO:0000256" key="3">
    <source>
        <dbReference type="ARBA" id="ARBA00022989"/>
    </source>
</evidence>
<keyword evidence="5" id="KW-0813">Transport</keyword>
<dbReference type="NCBIfam" id="TIGR01770">
    <property type="entry name" value="NDH_I_N"/>
    <property type="match status" value="1"/>
</dbReference>
<feature type="transmembrane region" description="Helical" evidence="5">
    <location>
        <begin position="94"/>
        <end position="113"/>
    </location>
</feature>
<feature type="transmembrane region" description="Helical" evidence="5">
    <location>
        <begin position="25"/>
        <end position="45"/>
    </location>
</feature>
<comment type="catalytic activity">
    <reaction evidence="5">
        <text>a quinone + NADH + 5 H(+)(in) = a quinol + NAD(+) + 4 H(+)(out)</text>
        <dbReference type="Rhea" id="RHEA:57888"/>
        <dbReference type="ChEBI" id="CHEBI:15378"/>
        <dbReference type="ChEBI" id="CHEBI:24646"/>
        <dbReference type="ChEBI" id="CHEBI:57540"/>
        <dbReference type="ChEBI" id="CHEBI:57945"/>
        <dbReference type="ChEBI" id="CHEBI:132124"/>
    </reaction>
</comment>
<comment type="similarity">
    <text evidence="5">Belongs to the complex I subunit 2 family.</text>
</comment>
<keyword evidence="8" id="KW-0560">Oxidoreductase</keyword>
<dbReference type="InterPro" id="IPR001750">
    <property type="entry name" value="ND/Mrp_TM"/>
</dbReference>
<sequence length="521" mass="55044">MSRLSASLLAQGPTLELPHVEYSRFLPILILIGGAMAILVVASLLGGRVADAWWTTMSVATAAAAGIAGCWLWNDIQRHGPGTAVSDALRIDGFSVWFTLVICSAVALFSLMADGYVQRERLGGPEIHVLALLSASGGLLMAYANDLLVLFLGLEILSIALYVLAGFHRRRGESGEAAMKYFVLGSFSSAIFLYGVALMYGATGTTRLDQVNATLTAMLAGDADRKLALAGMALMIVGLGFKVAAVPFHTWTPDVYQGSPSPVTGFMAAAAKAAGFAGLLRVLAFGLQPLRDDWRPAIWALAVLTLVAGSVLAIVQTDVKRMLAYSSINHAGYVLVGLHANNVDGVAGAQYYLLTYAFSVLGSFAVVSVVARRGDDTTRVEDYRGLYLRKPLLALAFTVLLAAQAGVPLTTGFLAKFSVIRAATSQDDYSLGIVAMLVTAVAAFFYLRLIFVMYSAPEGLDEEHPEGEAAVAILTRARTGLRVMPATAATIAVSVAMTVGAGLWAGPLLDFAERATIFFDG</sequence>
<feature type="transmembrane region" description="Helical" evidence="5">
    <location>
        <begin position="392"/>
        <end position="417"/>
    </location>
</feature>
<dbReference type="PRINTS" id="PR01434">
    <property type="entry name" value="NADHDHGNASE5"/>
</dbReference>
<keyword evidence="5" id="KW-1278">Translocase</keyword>
<organism evidence="8">
    <name type="scientific">uncultured Acidimicrobiales bacterium</name>
    <dbReference type="NCBI Taxonomy" id="310071"/>
    <lineage>
        <taxon>Bacteria</taxon>
        <taxon>Bacillati</taxon>
        <taxon>Actinomycetota</taxon>
        <taxon>Acidimicrobiia</taxon>
        <taxon>Acidimicrobiales</taxon>
        <taxon>environmental samples</taxon>
    </lineage>
</organism>
<feature type="domain" description="NADH:quinone oxidoreductase/Mrp antiporter transmembrane" evidence="7">
    <location>
        <begin position="144"/>
        <end position="434"/>
    </location>
</feature>
<evidence type="ECO:0000256" key="5">
    <source>
        <dbReference type="HAMAP-Rule" id="MF_00445"/>
    </source>
</evidence>
<feature type="transmembrane region" description="Helical" evidence="5">
    <location>
        <begin position="227"/>
        <end position="251"/>
    </location>
</feature>
<keyword evidence="2 5" id="KW-0812">Transmembrane</keyword>
<keyword evidence="4 5" id="KW-0472">Membrane</keyword>
<dbReference type="GO" id="GO:0050136">
    <property type="term" value="F:NADH dehydrogenase (quinone) (non-electrogenic) activity"/>
    <property type="evidence" value="ECO:0007669"/>
    <property type="project" value="UniProtKB-UniRule"/>
</dbReference>
<keyword evidence="8" id="KW-0830">Ubiquinone</keyword>
<evidence type="ECO:0000313" key="8">
    <source>
        <dbReference type="EMBL" id="CAA9262592.1"/>
    </source>
</evidence>
<evidence type="ECO:0000259" key="7">
    <source>
        <dbReference type="Pfam" id="PF00361"/>
    </source>
</evidence>
<keyword evidence="5" id="KW-0520">NAD</keyword>
<evidence type="ECO:0000256" key="1">
    <source>
        <dbReference type="ARBA" id="ARBA00004127"/>
    </source>
</evidence>
<feature type="transmembrane region" description="Helical" evidence="5">
    <location>
        <begin position="429"/>
        <end position="447"/>
    </location>
</feature>
<comment type="subunit">
    <text evidence="5">NDH-1 is composed of 14 different subunits. Subunits NuoA, H, J, K, L, M, N constitute the membrane sector of the complex.</text>
</comment>
<evidence type="ECO:0000256" key="2">
    <source>
        <dbReference type="ARBA" id="ARBA00022692"/>
    </source>
</evidence>
<proteinExistence type="inferred from homology"/>
<feature type="transmembrane region" description="Helical" evidence="5">
    <location>
        <begin position="263"/>
        <end position="284"/>
    </location>
</feature>
<feature type="transmembrane region" description="Helical" evidence="5">
    <location>
        <begin position="352"/>
        <end position="371"/>
    </location>
</feature>
<keyword evidence="3 5" id="KW-1133">Transmembrane helix</keyword>
<comment type="subcellular location">
    <subcellularLocation>
        <location evidence="5">Cell membrane</location>
        <topology evidence="5">Multi-pass membrane protein</topology>
    </subcellularLocation>
    <subcellularLocation>
        <location evidence="1">Endomembrane system</location>
        <topology evidence="1">Multi-pass membrane protein</topology>
    </subcellularLocation>
    <subcellularLocation>
        <location evidence="6">Membrane</location>
        <topology evidence="6">Multi-pass membrane protein</topology>
    </subcellularLocation>
</comment>
<feature type="transmembrane region" description="Helical" evidence="5">
    <location>
        <begin position="483"/>
        <end position="505"/>
    </location>
</feature>
<dbReference type="InterPro" id="IPR010096">
    <property type="entry name" value="NADH-Q_OxRdtase_suN/2"/>
</dbReference>
<dbReference type="GO" id="GO:0012505">
    <property type="term" value="C:endomembrane system"/>
    <property type="evidence" value="ECO:0007669"/>
    <property type="project" value="UniProtKB-SubCell"/>
</dbReference>
<dbReference type="PANTHER" id="PTHR22773">
    <property type="entry name" value="NADH DEHYDROGENASE"/>
    <property type="match status" value="1"/>
</dbReference>
<feature type="transmembrane region" description="Helical" evidence="5">
    <location>
        <begin position="149"/>
        <end position="167"/>
    </location>
</feature>
<feature type="transmembrane region" description="Helical" evidence="5">
    <location>
        <begin position="179"/>
        <end position="202"/>
    </location>
</feature>
<dbReference type="GO" id="GO:0048038">
    <property type="term" value="F:quinone binding"/>
    <property type="evidence" value="ECO:0007669"/>
    <property type="project" value="UniProtKB-KW"/>
</dbReference>
<accession>A0A6J4IUR7</accession>
<dbReference type="EC" id="7.1.1.-" evidence="5"/>
<feature type="transmembrane region" description="Helical" evidence="5">
    <location>
        <begin position="52"/>
        <end position="74"/>
    </location>
</feature>
<keyword evidence="5" id="KW-1003">Cell membrane</keyword>
<dbReference type="GO" id="GO:0008137">
    <property type="term" value="F:NADH dehydrogenase (ubiquinone) activity"/>
    <property type="evidence" value="ECO:0007669"/>
    <property type="project" value="InterPro"/>
</dbReference>
<dbReference type="HAMAP" id="MF_00445">
    <property type="entry name" value="NDH1_NuoN_1"/>
    <property type="match status" value="1"/>
</dbReference>
<name>A0A6J4IUR7_9ACTN</name>